<feature type="transmembrane region" description="Helical" evidence="1">
    <location>
        <begin position="48"/>
        <end position="69"/>
    </location>
</feature>
<protein>
    <recommendedName>
        <fullName evidence="4">Immunity protein 17</fullName>
    </recommendedName>
</protein>
<organism evidence="2 3">
    <name type="scientific">Rubritalea squalenifaciens DSM 18772</name>
    <dbReference type="NCBI Taxonomy" id="1123071"/>
    <lineage>
        <taxon>Bacteria</taxon>
        <taxon>Pseudomonadati</taxon>
        <taxon>Verrucomicrobiota</taxon>
        <taxon>Verrucomicrobiia</taxon>
        <taxon>Verrucomicrobiales</taxon>
        <taxon>Rubritaleaceae</taxon>
        <taxon>Rubritalea</taxon>
    </lineage>
</organism>
<evidence type="ECO:0008006" key="4">
    <source>
        <dbReference type="Google" id="ProtNLM"/>
    </source>
</evidence>
<reference evidence="2 3" key="1">
    <citation type="submission" date="2016-11" db="EMBL/GenBank/DDBJ databases">
        <authorList>
            <person name="Jaros S."/>
            <person name="Januszkiewicz K."/>
            <person name="Wedrychowicz H."/>
        </authorList>
    </citation>
    <scope>NUCLEOTIDE SEQUENCE [LARGE SCALE GENOMIC DNA]</scope>
    <source>
        <strain evidence="2 3">DSM 18772</strain>
    </source>
</reference>
<evidence type="ECO:0000256" key="1">
    <source>
        <dbReference type="SAM" id="Phobius"/>
    </source>
</evidence>
<keyword evidence="1" id="KW-0812">Transmembrane</keyword>
<dbReference type="Proteomes" id="UP000184510">
    <property type="component" value="Unassembled WGS sequence"/>
</dbReference>
<keyword evidence="3" id="KW-1185">Reference proteome</keyword>
<dbReference type="InParanoid" id="A0A1M6IEL8"/>
<accession>A0A1M6IEL8</accession>
<dbReference type="STRING" id="1123071.SAMN02745181_1777"/>
<evidence type="ECO:0000313" key="3">
    <source>
        <dbReference type="Proteomes" id="UP000184510"/>
    </source>
</evidence>
<dbReference type="OrthoDB" id="9960889at2"/>
<sequence length="70" mass="7787">MLQIVIKTGIVIFLIVWTLLGGWLVAKYNHLFGPHHDNPSESPGARSFGVAHIVAVWIGGEVLAFYFLLR</sequence>
<proteinExistence type="predicted"/>
<feature type="transmembrane region" description="Helical" evidence="1">
    <location>
        <begin position="9"/>
        <end position="28"/>
    </location>
</feature>
<dbReference type="AlphaFoldDB" id="A0A1M6IEL8"/>
<evidence type="ECO:0000313" key="2">
    <source>
        <dbReference type="EMBL" id="SHJ32756.1"/>
    </source>
</evidence>
<dbReference type="EMBL" id="FQYR01000003">
    <property type="protein sequence ID" value="SHJ32756.1"/>
    <property type="molecule type" value="Genomic_DNA"/>
</dbReference>
<keyword evidence="1" id="KW-0472">Membrane</keyword>
<name>A0A1M6IEL8_9BACT</name>
<gene>
    <name evidence="2" type="ORF">SAMN02745181_1777</name>
</gene>
<dbReference type="RefSeq" id="WP_143183367.1">
    <property type="nucleotide sequence ID" value="NZ_FQYR01000003.1"/>
</dbReference>
<keyword evidence="1" id="KW-1133">Transmembrane helix</keyword>